<comment type="subcellular location">
    <subcellularLocation>
        <location evidence="1">Endoplasmic reticulum</location>
    </subcellularLocation>
</comment>
<dbReference type="CDD" id="cd06257">
    <property type="entry name" value="DnaJ"/>
    <property type="match status" value="1"/>
</dbReference>
<feature type="repeat" description="TPR" evidence="4">
    <location>
        <begin position="32"/>
        <end position="65"/>
    </location>
</feature>
<dbReference type="InterPro" id="IPR001623">
    <property type="entry name" value="DnaJ_domain"/>
</dbReference>
<keyword evidence="2 6" id="KW-0732">Signal</keyword>
<evidence type="ECO:0000256" key="6">
    <source>
        <dbReference type="SAM" id="SignalP"/>
    </source>
</evidence>
<dbReference type="InterPro" id="IPR036869">
    <property type="entry name" value="J_dom_sf"/>
</dbReference>
<name>A0A167FXB0_9ASCO</name>
<evidence type="ECO:0000256" key="5">
    <source>
        <dbReference type="SAM" id="MobiDB-lite"/>
    </source>
</evidence>
<dbReference type="Gene3D" id="1.25.40.10">
    <property type="entry name" value="Tetratricopeptide repeat domain"/>
    <property type="match status" value="1"/>
</dbReference>
<gene>
    <name evidence="8" type="primary">JEM1</name>
    <name evidence="8" type="ORF">AWJ20_3466</name>
</gene>
<dbReference type="InterPro" id="IPR051727">
    <property type="entry name" value="DnaJ_C3_Co-chaperones"/>
</dbReference>
<dbReference type="KEGG" id="slb:AWJ20_3466"/>
<dbReference type="PRINTS" id="PR00625">
    <property type="entry name" value="JDOMAIN"/>
</dbReference>
<dbReference type="PANTHER" id="PTHR44140:SF2">
    <property type="entry name" value="LD25575P"/>
    <property type="match status" value="1"/>
</dbReference>
<proteinExistence type="predicted"/>
<dbReference type="PROSITE" id="PS50005">
    <property type="entry name" value="TPR"/>
    <property type="match status" value="2"/>
</dbReference>
<feature type="compositionally biased region" description="Low complexity" evidence="5">
    <location>
        <begin position="498"/>
        <end position="516"/>
    </location>
</feature>
<dbReference type="InterPro" id="IPR019734">
    <property type="entry name" value="TPR_rpt"/>
</dbReference>
<dbReference type="InterPro" id="IPR011990">
    <property type="entry name" value="TPR-like_helical_dom_sf"/>
</dbReference>
<dbReference type="SMART" id="SM00028">
    <property type="entry name" value="TPR"/>
    <property type="match status" value="4"/>
</dbReference>
<feature type="repeat" description="TPR" evidence="4">
    <location>
        <begin position="66"/>
        <end position="99"/>
    </location>
</feature>
<dbReference type="EMBL" id="CP014503">
    <property type="protein sequence ID" value="ANB15822.1"/>
    <property type="molecule type" value="Genomic_DNA"/>
</dbReference>
<dbReference type="GO" id="GO:0051787">
    <property type="term" value="F:misfolded protein binding"/>
    <property type="evidence" value="ECO:0007669"/>
    <property type="project" value="TreeGrafter"/>
</dbReference>
<organism evidence="8 9">
    <name type="scientific">Sugiyamaella lignohabitans</name>
    <dbReference type="NCBI Taxonomy" id="796027"/>
    <lineage>
        <taxon>Eukaryota</taxon>
        <taxon>Fungi</taxon>
        <taxon>Dikarya</taxon>
        <taxon>Ascomycota</taxon>
        <taxon>Saccharomycotina</taxon>
        <taxon>Dipodascomycetes</taxon>
        <taxon>Dipodascales</taxon>
        <taxon>Trichomonascaceae</taxon>
        <taxon>Sugiyamaella</taxon>
    </lineage>
</organism>
<dbReference type="GO" id="GO:0034975">
    <property type="term" value="P:protein folding in endoplasmic reticulum"/>
    <property type="evidence" value="ECO:0007669"/>
    <property type="project" value="TreeGrafter"/>
</dbReference>
<protein>
    <submittedName>
        <fullName evidence="8">Jem1p</fullName>
    </submittedName>
</protein>
<evidence type="ECO:0000259" key="7">
    <source>
        <dbReference type="PROSITE" id="PS50076"/>
    </source>
</evidence>
<feature type="compositionally biased region" description="Gly residues" evidence="5">
    <location>
        <begin position="481"/>
        <end position="492"/>
    </location>
</feature>
<feature type="compositionally biased region" description="Basic and acidic residues" evidence="5">
    <location>
        <begin position="469"/>
        <end position="478"/>
    </location>
</feature>
<sequence>MKFFKWSAGAATSLVALLAISGISAESLMEPATGFVSKGDSLLSTGDVSGALEHYDSAVRIDPENYLYLFKRGAALLSLGRDLQALKDFDRALEIGPKFESALNQRAKINLKFGRIESALDDAKGLKAITAQNIIESAAIYSNSLQQALKAEKKGDIEGCIAHASEALAVSPNSLEMRKLRAKCRISHNDMREALVDLSHVQSLTPSNPESFVTAVKIYYYSFHEYDSAMQTLRRCLQYDPDCAACLKVHRQIKKIEKKISKYSKDSLAKKVAEHEVWKEVKTTLDQQNVYKDIEKDVLSNLKEVGTTGENSGLLRDLQQILCEAYYNTKDFKSKQGQEYCKIAFENDRTFATAVLYQASVEMDKDNFDIAAQILHDFQQSTGIQDHKVASKLREAQILARRAKEKDYYKVLGVSRTADDKEIKKAYRGLTKQFHPDKYRGQMTAEEVERKMADINEAYEVLSDEEKRQQFDNGHDPNDPNGGGPGGPGGNPFRGTPFHFQAGGPGGFHQQHFQGGFDFGSFQEQFMKQQFRAQSR</sequence>
<feature type="region of interest" description="Disordered" evidence="5">
    <location>
        <begin position="469"/>
        <end position="516"/>
    </location>
</feature>
<evidence type="ECO:0000313" key="9">
    <source>
        <dbReference type="Proteomes" id="UP000189580"/>
    </source>
</evidence>
<dbReference type="RefSeq" id="XP_018738299.1">
    <property type="nucleotide sequence ID" value="XM_018880484.1"/>
</dbReference>
<dbReference type="Pfam" id="PF00226">
    <property type="entry name" value="DnaJ"/>
    <property type="match status" value="1"/>
</dbReference>
<dbReference type="Proteomes" id="UP000189580">
    <property type="component" value="Chromosome b"/>
</dbReference>
<dbReference type="GeneID" id="30035491"/>
<dbReference type="GO" id="GO:0005783">
    <property type="term" value="C:endoplasmic reticulum"/>
    <property type="evidence" value="ECO:0007669"/>
    <property type="project" value="UniProtKB-SubCell"/>
</dbReference>
<dbReference type="SMART" id="SM00271">
    <property type="entry name" value="DnaJ"/>
    <property type="match status" value="1"/>
</dbReference>
<accession>A0A167FXB0</accession>
<keyword evidence="9" id="KW-1185">Reference proteome</keyword>
<feature type="chain" id="PRO_5007886524" evidence="6">
    <location>
        <begin position="26"/>
        <end position="536"/>
    </location>
</feature>
<dbReference type="PROSITE" id="PS50076">
    <property type="entry name" value="DNAJ_2"/>
    <property type="match status" value="1"/>
</dbReference>
<evidence type="ECO:0000256" key="4">
    <source>
        <dbReference type="PROSITE-ProRule" id="PRU00339"/>
    </source>
</evidence>
<dbReference type="OrthoDB" id="1726119at2759"/>
<dbReference type="SUPFAM" id="SSF46565">
    <property type="entry name" value="Chaperone J-domain"/>
    <property type="match status" value="1"/>
</dbReference>
<evidence type="ECO:0000256" key="2">
    <source>
        <dbReference type="ARBA" id="ARBA00022729"/>
    </source>
</evidence>
<dbReference type="Gene3D" id="1.10.287.110">
    <property type="entry name" value="DnaJ domain"/>
    <property type="match status" value="1"/>
</dbReference>
<keyword evidence="3" id="KW-0256">Endoplasmic reticulum</keyword>
<feature type="signal peptide" evidence="6">
    <location>
        <begin position="1"/>
        <end position="25"/>
    </location>
</feature>
<reference evidence="8 9" key="1">
    <citation type="submission" date="2016-02" db="EMBL/GenBank/DDBJ databases">
        <title>Complete genome sequence and transcriptome regulation of the pentose utilising yeast Sugiyamaella lignohabitans.</title>
        <authorList>
            <person name="Bellasio M."/>
            <person name="Peymann A."/>
            <person name="Valli M."/>
            <person name="Sipitzky M."/>
            <person name="Graf A."/>
            <person name="Sauer M."/>
            <person name="Marx H."/>
            <person name="Mattanovich D."/>
        </authorList>
    </citation>
    <scope>NUCLEOTIDE SEQUENCE [LARGE SCALE GENOMIC DNA]</scope>
    <source>
        <strain evidence="8 9">CBS 10342</strain>
    </source>
</reference>
<dbReference type="SUPFAM" id="SSF48452">
    <property type="entry name" value="TPR-like"/>
    <property type="match status" value="1"/>
</dbReference>
<feature type="domain" description="J" evidence="7">
    <location>
        <begin position="407"/>
        <end position="475"/>
    </location>
</feature>
<evidence type="ECO:0000256" key="1">
    <source>
        <dbReference type="ARBA" id="ARBA00004240"/>
    </source>
</evidence>
<dbReference type="GO" id="GO:0051087">
    <property type="term" value="F:protein-folding chaperone binding"/>
    <property type="evidence" value="ECO:0007669"/>
    <property type="project" value="TreeGrafter"/>
</dbReference>
<dbReference type="Pfam" id="PF13432">
    <property type="entry name" value="TPR_16"/>
    <property type="match status" value="1"/>
</dbReference>
<dbReference type="PANTHER" id="PTHR44140">
    <property type="entry name" value="LD25575P"/>
    <property type="match status" value="1"/>
</dbReference>
<dbReference type="AlphaFoldDB" id="A0A167FXB0"/>
<evidence type="ECO:0000256" key="3">
    <source>
        <dbReference type="ARBA" id="ARBA00022824"/>
    </source>
</evidence>
<evidence type="ECO:0000313" key="8">
    <source>
        <dbReference type="EMBL" id="ANB15822.1"/>
    </source>
</evidence>
<keyword evidence="4" id="KW-0802">TPR repeat</keyword>